<reference evidence="6" key="2">
    <citation type="submission" date="2024-06" db="UniProtKB">
        <authorList>
            <consortium name="EnsemblMetazoa"/>
        </authorList>
    </citation>
    <scope>IDENTIFICATION</scope>
</reference>
<dbReference type="InterPro" id="IPR000648">
    <property type="entry name" value="Oxysterol-bd"/>
</dbReference>
<dbReference type="RefSeq" id="XP_003390467.3">
    <property type="nucleotide sequence ID" value="XM_003390419.3"/>
</dbReference>
<evidence type="ECO:0000256" key="1">
    <source>
        <dbReference type="ARBA" id="ARBA00008842"/>
    </source>
</evidence>
<keyword evidence="4" id="KW-0813">Transport</keyword>
<dbReference type="PANTHER" id="PTHR10972:SF214">
    <property type="entry name" value="OXYSTEROL-BINDING PROTEIN"/>
    <property type="match status" value="1"/>
</dbReference>
<protein>
    <recommendedName>
        <fullName evidence="4">Oxysterol-binding protein</fullName>
    </recommendedName>
</protein>
<keyword evidence="4" id="KW-0445">Lipid transport</keyword>
<evidence type="ECO:0000313" key="6">
    <source>
        <dbReference type="EnsemblMetazoa" id="XP_003390467.3"/>
    </source>
</evidence>
<dbReference type="Proteomes" id="UP000007879">
    <property type="component" value="Unassembled WGS sequence"/>
</dbReference>
<organism evidence="6 7">
    <name type="scientific">Amphimedon queenslandica</name>
    <name type="common">Sponge</name>
    <dbReference type="NCBI Taxonomy" id="400682"/>
    <lineage>
        <taxon>Eukaryota</taxon>
        <taxon>Metazoa</taxon>
        <taxon>Porifera</taxon>
        <taxon>Demospongiae</taxon>
        <taxon>Heteroscleromorpha</taxon>
        <taxon>Haplosclerida</taxon>
        <taxon>Niphatidae</taxon>
        <taxon>Amphimedon</taxon>
    </lineage>
</organism>
<dbReference type="GO" id="GO:0032934">
    <property type="term" value="F:sterol binding"/>
    <property type="evidence" value="ECO:0007669"/>
    <property type="project" value="TreeGrafter"/>
</dbReference>
<keyword evidence="7" id="KW-1185">Reference proteome</keyword>
<dbReference type="Gene3D" id="2.40.160.120">
    <property type="match status" value="1"/>
</dbReference>
<dbReference type="SUPFAM" id="SSF144000">
    <property type="entry name" value="Oxysterol-binding protein-like"/>
    <property type="match status" value="1"/>
</dbReference>
<dbReference type="KEGG" id="aqu:100632511"/>
<feature type="coiled-coil region" evidence="5">
    <location>
        <begin position="311"/>
        <end position="345"/>
    </location>
</feature>
<dbReference type="PANTHER" id="PTHR10972">
    <property type="entry name" value="OXYSTEROL-BINDING PROTEIN-RELATED"/>
    <property type="match status" value="1"/>
</dbReference>
<keyword evidence="5" id="KW-0175">Coiled coil</keyword>
<comment type="similarity">
    <text evidence="1 3">Belongs to the OSBP family.</text>
</comment>
<dbReference type="GO" id="GO:0120009">
    <property type="term" value="P:intermembrane lipid transfer"/>
    <property type="evidence" value="ECO:0007669"/>
    <property type="project" value="UniProtKB-ARBA"/>
</dbReference>
<dbReference type="GO" id="GO:0005886">
    <property type="term" value="C:plasma membrane"/>
    <property type="evidence" value="ECO:0007669"/>
    <property type="project" value="TreeGrafter"/>
</dbReference>
<sequence length="386" mass="45024">SLLTEQSSITSFRKKLPFPRERSTVGLWAFLKNLVGKDVTRISMPITFNEPISFLQRLCEDVEYIELCHKAAEAETIYDRLAYLAALASSCYVCTLTRHSKPFNPLLGETYELVRKDLGYCLIAEQVSHHPPITALHCESDKWVFWEEYKLDIKFRGQWVRIQPTGLVHFKTKLDGYHYSWNKPHTTVHNLIIGQLWADHEGVVTVTSHQTGDRAVVNWNPHSKSKDNYKQINGEVTTKDGIVIYNLEGRWDKGMDRVDPDGSNRNNLWTAHEPLPDNDRQYGFTLFSMSLNEHDDSVECPTDSRKRPDQRLLEEGQIEEAGEEKVRLEEKQRAARKARDKKKEEWKPRWFTEKFDPDTNTSYHVFDGHYWDAKLNKDYTVCPDIF</sequence>
<evidence type="ECO:0000256" key="2">
    <source>
        <dbReference type="ARBA" id="ARBA00023121"/>
    </source>
</evidence>
<evidence type="ECO:0000313" key="7">
    <source>
        <dbReference type="Proteomes" id="UP000007879"/>
    </source>
</evidence>
<proteinExistence type="inferred from homology"/>
<reference evidence="7" key="1">
    <citation type="journal article" date="2010" name="Nature">
        <title>The Amphimedon queenslandica genome and the evolution of animal complexity.</title>
        <authorList>
            <person name="Srivastava M."/>
            <person name="Simakov O."/>
            <person name="Chapman J."/>
            <person name="Fahey B."/>
            <person name="Gauthier M.E."/>
            <person name="Mitros T."/>
            <person name="Richards G.S."/>
            <person name="Conaco C."/>
            <person name="Dacre M."/>
            <person name="Hellsten U."/>
            <person name="Larroux C."/>
            <person name="Putnam N.H."/>
            <person name="Stanke M."/>
            <person name="Adamska M."/>
            <person name="Darling A."/>
            <person name="Degnan S.M."/>
            <person name="Oakley T.H."/>
            <person name="Plachetzki D.C."/>
            <person name="Zhai Y."/>
            <person name="Adamski M."/>
            <person name="Calcino A."/>
            <person name="Cummins S.F."/>
            <person name="Goodstein D.M."/>
            <person name="Harris C."/>
            <person name="Jackson D.J."/>
            <person name="Leys S.P."/>
            <person name="Shu S."/>
            <person name="Woodcroft B.J."/>
            <person name="Vervoort M."/>
            <person name="Kosik K.S."/>
            <person name="Manning G."/>
            <person name="Degnan B.M."/>
            <person name="Rokhsar D.S."/>
        </authorList>
    </citation>
    <scope>NUCLEOTIDE SEQUENCE [LARGE SCALE GENOMIC DNA]</scope>
</reference>
<dbReference type="GO" id="GO:0005829">
    <property type="term" value="C:cytosol"/>
    <property type="evidence" value="ECO:0007669"/>
    <property type="project" value="TreeGrafter"/>
</dbReference>
<evidence type="ECO:0000256" key="4">
    <source>
        <dbReference type="RuleBase" id="RU003845"/>
    </source>
</evidence>
<dbReference type="InterPro" id="IPR037239">
    <property type="entry name" value="OSBP_sf"/>
</dbReference>
<keyword evidence="2" id="KW-0446">Lipid-binding</keyword>
<dbReference type="AlphaFoldDB" id="A0AAN0IIE4"/>
<evidence type="ECO:0000256" key="3">
    <source>
        <dbReference type="RuleBase" id="RU003844"/>
    </source>
</evidence>
<dbReference type="GeneID" id="100632511"/>
<dbReference type="Gene3D" id="3.30.70.3490">
    <property type="match status" value="1"/>
</dbReference>
<dbReference type="PROSITE" id="PS01013">
    <property type="entry name" value="OSBP"/>
    <property type="match status" value="1"/>
</dbReference>
<accession>A0AAN0IIE4</accession>
<dbReference type="InterPro" id="IPR018494">
    <property type="entry name" value="Oxysterol-bd_CS"/>
</dbReference>
<dbReference type="FunFam" id="3.30.70.3490:FF:000015">
    <property type="entry name" value="Oxysterol-binding protein"/>
    <property type="match status" value="1"/>
</dbReference>
<dbReference type="GO" id="GO:0097038">
    <property type="term" value="C:perinuclear endoplasmic reticulum"/>
    <property type="evidence" value="ECO:0007669"/>
    <property type="project" value="TreeGrafter"/>
</dbReference>
<dbReference type="FunFam" id="2.40.160.120:FF:000001">
    <property type="entry name" value="Oxysterol-binding protein"/>
    <property type="match status" value="1"/>
</dbReference>
<evidence type="ECO:0000256" key="5">
    <source>
        <dbReference type="SAM" id="Coils"/>
    </source>
</evidence>
<dbReference type="Pfam" id="PF01237">
    <property type="entry name" value="Oxysterol_BP"/>
    <property type="match status" value="1"/>
</dbReference>
<name>A0AAN0IIE4_AMPQE</name>
<dbReference type="EnsemblMetazoa" id="XM_003390419.3">
    <property type="protein sequence ID" value="XP_003390467.3"/>
    <property type="gene ID" value="LOC100632511"/>
</dbReference>